<organism evidence="4 5">
    <name type="scientific">Alkalibacillus silvisoli</name>
    <dbReference type="NCBI Taxonomy" id="392823"/>
    <lineage>
        <taxon>Bacteria</taxon>
        <taxon>Bacillati</taxon>
        <taxon>Bacillota</taxon>
        <taxon>Bacilli</taxon>
        <taxon>Bacillales</taxon>
        <taxon>Bacillaceae</taxon>
        <taxon>Alkalibacillus</taxon>
    </lineage>
</organism>
<dbReference type="InterPro" id="IPR038662">
    <property type="entry name" value="ATP_synth_F0_csu_sf"/>
</dbReference>
<feature type="transmembrane region" description="Helical" evidence="3">
    <location>
        <begin position="81"/>
        <end position="100"/>
    </location>
</feature>
<keyword evidence="2" id="KW-0406">Ion transport</keyword>
<dbReference type="Gene3D" id="1.20.20.10">
    <property type="entry name" value="F1F0 ATP synthase subunit C"/>
    <property type="match status" value="1"/>
</dbReference>
<keyword evidence="3" id="KW-1133">Transmembrane helix</keyword>
<feature type="transmembrane region" description="Helical" evidence="3">
    <location>
        <begin position="121"/>
        <end position="142"/>
    </location>
</feature>
<sequence>MDPVWFFAIATIIVVVGIVIAFGQSMNQLENQLNQGEVTRDFTQKLTTRFMVKVAVIEIIPIILIIVGFMHLEEGDGSQGAIIPLAVALLVFIVGLIRLFSSREILQHPNIDKETTAYFQTTQKTAMMLSAAFPVIAFVAFMM</sequence>
<gene>
    <name evidence="4" type="ORF">GCM10008935_29550</name>
</gene>
<proteinExistence type="predicted"/>
<keyword evidence="2" id="KW-0813">Transport</keyword>
<evidence type="ECO:0000256" key="3">
    <source>
        <dbReference type="SAM" id="Phobius"/>
    </source>
</evidence>
<reference evidence="4 5" key="1">
    <citation type="journal article" date="2019" name="Int. J. Syst. Evol. Microbiol.">
        <title>The Global Catalogue of Microorganisms (GCM) 10K type strain sequencing project: providing services to taxonomists for standard genome sequencing and annotation.</title>
        <authorList>
            <consortium name="The Broad Institute Genomics Platform"/>
            <consortium name="The Broad Institute Genome Sequencing Center for Infectious Disease"/>
            <person name="Wu L."/>
            <person name="Ma J."/>
        </authorList>
    </citation>
    <scope>NUCLEOTIDE SEQUENCE [LARGE SCALE GENOMIC DNA]</scope>
    <source>
        <strain evidence="4 5">JCM 14193</strain>
    </source>
</reference>
<dbReference type="RefSeq" id="WP_343784919.1">
    <property type="nucleotide sequence ID" value="NZ_BAAACZ010000030.1"/>
</dbReference>
<name>A0ABN1AAJ2_9BACI</name>
<evidence type="ECO:0000313" key="4">
    <source>
        <dbReference type="EMBL" id="GAA0471687.1"/>
    </source>
</evidence>
<keyword evidence="3" id="KW-0472">Membrane</keyword>
<feature type="transmembrane region" description="Helical" evidence="3">
    <location>
        <begin position="50"/>
        <end position="69"/>
    </location>
</feature>
<protein>
    <submittedName>
        <fullName evidence="4">Uncharacterized protein</fullName>
    </submittedName>
</protein>
<accession>A0ABN1AAJ2</accession>
<feature type="transmembrane region" description="Helical" evidence="3">
    <location>
        <begin position="6"/>
        <end position="23"/>
    </location>
</feature>
<comment type="caution">
    <text evidence="4">The sequence shown here is derived from an EMBL/GenBank/DDBJ whole genome shotgun (WGS) entry which is preliminary data.</text>
</comment>
<dbReference type="Proteomes" id="UP001500740">
    <property type="component" value="Unassembled WGS sequence"/>
</dbReference>
<dbReference type="EMBL" id="BAAACZ010000030">
    <property type="protein sequence ID" value="GAA0471687.1"/>
    <property type="molecule type" value="Genomic_DNA"/>
</dbReference>
<evidence type="ECO:0000256" key="1">
    <source>
        <dbReference type="ARBA" id="ARBA00022781"/>
    </source>
</evidence>
<keyword evidence="3" id="KW-0812">Transmembrane</keyword>
<evidence type="ECO:0000313" key="5">
    <source>
        <dbReference type="Proteomes" id="UP001500740"/>
    </source>
</evidence>
<keyword evidence="5" id="KW-1185">Reference proteome</keyword>
<evidence type="ECO:0000256" key="2">
    <source>
        <dbReference type="ARBA" id="ARBA00023065"/>
    </source>
</evidence>
<keyword evidence="1" id="KW-0375">Hydrogen ion transport</keyword>